<comment type="caution">
    <text evidence="1">The sequence shown here is derived from an EMBL/GenBank/DDBJ whole genome shotgun (WGS) entry which is preliminary data.</text>
</comment>
<name>A0A817AKK3_9BILA</name>
<dbReference type="AlphaFoldDB" id="A0A817AKK3"/>
<sequence>MSSFFMAAIDEPTVSPRQFHHRRFANLQPLSPRVPSSIERHFEQYLIDHHHYPKLPSISKKPNRQLLENSCTTDQDLLSYHDRQISSEFGQNTGPISRLISTEQYRRAQSRLVEYRQHSKIPGVTLPGTKNSNEKSPTNLIGRTDLKIPLKEVLPDTTRGKQFYQQDEFDFVDDDSVASNGTDRRRRAKHWIKDHQFFFTEYQ</sequence>
<organism evidence="1 2">
    <name type="scientific">Rotaria magnacalcarata</name>
    <dbReference type="NCBI Taxonomy" id="392030"/>
    <lineage>
        <taxon>Eukaryota</taxon>
        <taxon>Metazoa</taxon>
        <taxon>Spiralia</taxon>
        <taxon>Gnathifera</taxon>
        <taxon>Rotifera</taxon>
        <taxon>Eurotatoria</taxon>
        <taxon>Bdelloidea</taxon>
        <taxon>Philodinida</taxon>
        <taxon>Philodinidae</taxon>
        <taxon>Rotaria</taxon>
    </lineage>
</organism>
<evidence type="ECO:0000313" key="2">
    <source>
        <dbReference type="Proteomes" id="UP000663887"/>
    </source>
</evidence>
<proteinExistence type="predicted"/>
<gene>
    <name evidence="1" type="ORF">XDN619_LOCUS35696</name>
</gene>
<evidence type="ECO:0000313" key="1">
    <source>
        <dbReference type="EMBL" id="CAF2256017.1"/>
    </source>
</evidence>
<accession>A0A817AKK3</accession>
<dbReference type="EMBL" id="CAJNRG010018339">
    <property type="protein sequence ID" value="CAF2256017.1"/>
    <property type="molecule type" value="Genomic_DNA"/>
</dbReference>
<reference evidence="1" key="1">
    <citation type="submission" date="2021-02" db="EMBL/GenBank/DDBJ databases">
        <authorList>
            <person name="Nowell W R."/>
        </authorList>
    </citation>
    <scope>NUCLEOTIDE SEQUENCE</scope>
</reference>
<dbReference type="Proteomes" id="UP000663887">
    <property type="component" value="Unassembled WGS sequence"/>
</dbReference>
<protein>
    <submittedName>
        <fullName evidence="1">Uncharacterized protein</fullName>
    </submittedName>
</protein>